<comment type="caution">
    <text evidence="3">The sequence shown here is derived from an EMBL/GenBank/DDBJ whole genome shotgun (WGS) entry which is preliminary data.</text>
</comment>
<evidence type="ECO:0000313" key="3">
    <source>
        <dbReference type="EMBL" id="CAG9312203.1"/>
    </source>
</evidence>
<dbReference type="SUPFAM" id="SSF51735">
    <property type="entry name" value="NAD(P)-binding Rossmann-fold domains"/>
    <property type="match status" value="1"/>
</dbReference>
<dbReference type="EMBL" id="CAJZBQ010000005">
    <property type="protein sequence ID" value="CAG9312203.1"/>
    <property type="molecule type" value="Genomic_DNA"/>
</dbReference>
<evidence type="ECO:0000256" key="2">
    <source>
        <dbReference type="ARBA" id="ARBA00023002"/>
    </source>
</evidence>
<sequence>MPISITEISRSKTIIAKDAKDIAVYALTAAFSYLAWKIISKKVIPCMFSKLFDRLKALSTETLGLTKRYGENSWAFITDGSNSLGKSFIHELAREGFNIIAIVKDNNESASDYKNSITEKFNIAYEIIQADLSLPNSYENIVNIIEEKNINISMLVNNTVYYNPSSFRKLENEDIFKSIKLNCLLPILLENYFLKIFERRNHKSAIINICDNWKSNAIFKSSIIDTASKRYLRDYTLNSLNNEKIDILCYEPDLPYMQIIHNGITVKVNYGQSSVSGVLYDLGKKSKTDGKSHKRWEITITEQRQN</sequence>
<dbReference type="AlphaFoldDB" id="A0AAU9IV56"/>
<evidence type="ECO:0000313" key="4">
    <source>
        <dbReference type="Proteomes" id="UP001162131"/>
    </source>
</evidence>
<protein>
    <submittedName>
        <fullName evidence="3">Uncharacterized protein</fullName>
    </submittedName>
</protein>
<proteinExistence type="inferred from homology"/>
<organism evidence="3 4">
    <name type="scientific">Blepharisma stoltei</name>
    <dbReference type="NCBI Taxonomy" id="1481888"/>
    <lineage>
        <taxon>Eukaryota</taxon>
        <taxon>Sar</taxon>
        <taxon>Alveolata</taxon>
        <taxon>Ciliophora</taxon>
        <taxon>Postciliodesmatophora</taxon>
        <taxon>Heterotrichea</taxon>
        <taxon>Heterotrichida</taxon>
        <taxon>Blepharismidae</taxon>
        <taxon>Blepharisma</taxon>
    </lineage>
</organism>
<dbReference type="Proteomes" id="UP001162131">
    <property type="component" value="Unassembled WGS sequence"/>
</dbReference>
<reference evidence="3" key="1">
    <citation type="submission" date="2021-09" db="EMBL/GenBank/DDBJ databases">
        <authorList>
            <consortium name="AG Swart"/>
            <person name="Singh M."/>
            <person name="Singh A."/>
            <person name="Seah K."/>
            <person name="Emmerich C."/>
        </authorList>
    </citation>
    <scope>NUCLEOTIDE SEQUENCE</scope>
    <source>
        <strain evidence="3">ATCC30299</strain>
    </source>
</reference>
<dbReference type="PANTHER" id="PTHR43899">
    <property type="entry name" value="RH59310P"/>
    <property type="match status" value="1"/>
</dbReference>
<dbReference type="Pfam" id="PF00106">
    <property type="entry name" value="adh_short"/>
    <property type="match status" value="1"/>
</dbReference>
<keyword evidence="4" id="KW-1185">Reference proteome</keyword>
<evidence type="ECO:0000256" key="1">
    <source>
        <dbReference type="ARBA" id="ARBA00006484"/>
    </source>
</evidence>
<dbReference type="InterPro" id="IPR036291">
    <property type="entry name" value="NAD(P)-bd_dom_sf"/>
</dbReference>
<comment type="similarity">
    <text evidence="1">Belongs to the short-chain dehydrogenases/reductases (SDR) family.</text>
</comment>
<gene>
    <name evidence="3" type="ORF">BSTOLATCC_MIC5447</name>
</gene>
<keyword evidence="2" id="KW-0560">Oxidoreductase</keyword>
<dbReference type="PANTHER" id="PTHR43899:SF13">
    <property type="entry name" value="RH59310P"/>
    <property type="match status" value="1"/>
</dbReference>
<dbReference type="InterPro" id="IPR002347">
    <property type="entry name" value="SDR_fam"/>
</dbReference>
<name>A0AAU9IV56_9CILI</name>
<dbReference type="GO" id="GO:0016491">
    <property type="term" value="F:oxidoreductase activity"/>
    <property type="evidence" value="ECO:0007669"/>
    <property type="project" value="UniProtKB-KW"/>
</dbReference>
<dbReference type="Gene3D" id="3.40.50.720">
    <property type="entry name" value="NAD(P)-binding Rossmann-like Domain"/>
    <property type="match status" value="1"/>
</dbReference>
<accession>A0AAU9IV56</accession>
<dbReference type="InterPro" id="IPR051019">
    <property type="entry name" value="VLCFA-Steroid_DH"/>
</dbReference>